<gene>
    <name evidence="3" type="ORF">KW502_00240</name>
</gene>
<feature type="signal peptide" evidence="1">
    <location>
        <begin position="1"/>
        <end position="27"/>
    </location>
</feature>
<sequence>MANRRNFIQKTILGSAGIMAAPSILNASNTSTGIPAAKIKNNHLREKFKPEWKFGIGGVAAGNGFHVNSDEQIRNAMDAAWENGVRYFDTSPWYGLGISERRMGSYLFNKKREDFVLSTKVGRLLKPDPNFSMPDGLWKGKLNMNYKYDYSAEGARKSVEDSLHRLGLAYLDIVFIHDLSPDNPDFSRSDYEKYFDQAKNGAMPELTKMREEGLIKAWGLGVNTTEPILETIKVADPDIFLSAKQYSLIYHEDDLNNVFPVCEKEGISLVIGAPYNSGFLAGKDRFDYSKDIPEKYAVKRDQLQKVADKHQVDLATAALQFCAAPDVVSSVIPGASNAEQSSANAKSMNVKIPKAFWAELKSEGLIAQNAPEPKIK</sequence>
<dbReference type="InterPro" id="IPR020471">
    <property type="entry name" value="AKR"/>
</dbReference>
<evidence type="ECO:0000313" key="3">
    <source>
        <dbReference type="EMBL" id="MBW2960224.1"/>
    </source>
</evidence>
<dbReference type="RefSeq" id="WP_219038516.1">
    <property type="nucleotide sequence ID" value="NZ_JAHWDF010000001.1"/>
</dbReference>
<organism evidence="3 4">
    <name type="scientific">Mesonia aestuariivivens</name>
    <dbReference type="NCBI Taxonomy" id="2796128"/>
    <lineage>
        <taxon>Bacteria</taxon>
        <taxon>Pseudomonadati</taxon>
        <taxon>Bacteroidota</taxon>
        <taxon>Flavobacteriia</taxon>
        <taxon>Flavobacteriales</taxon>
        <taxon>Flavobacteriaceae</taxon>
        <taxon>Mesonia</taxon>
    </lineage>
</organism>
<keyword evidence="4" id="KW-1185">Reference proteome</keyword>
<feature type="domain" description="NADP-dependent oxidoreductase" evidence="2">
    <location>
        <begin position="55"/>
        <end position="362"/>
    </location>
</feature>
<dbReference type="PANTHER" id="PTHR42686:SF1">
    <property type="entry name" value="GH17980P-RELATED"/>
    <property type="match status" value="1"/>
</dbReference>
<evidence type="ECO:0000256" key="1">
    <source>
        <dbReference type="SAM" id="SignalP"/>
    </source>
</evidence>
<dbReference type="CDD" id="cd19152">
    <property type="entry name" value="AKR_AKR15A"/>
    <property type="match status" value="1"/>
</dbReference>
<feature type="chain" id="PRO_5046268405" evidence="1">
    <location>
        <begin position="28"/>
        <end position="376"/>
    </location>
</feature>
<keyword evidence="1" id="KW-0732">Signal</keyword>
<comment type="caution">
    <text evidence="3">The sequence shown here is derived from an EMBL/GenBank/DDBJ whole genome shotgun (WGS) entry which is preliminary data.</text>
</comment>
<dbReference type="EMBL" id="JAHWDF010000001">
    <property type="protein sequence ID" value="MBW2960224.1"/>
    <property type="molecule type" value="Genomic_DNA"/>
</dbReference>
<dbReference type="PANTHER" id="PTHR42686">
    <property type="entry name" value="GH17980P-RELATED"/>
    <property type="match status" value="1"/>
</dbReference>
<dbReference type="Proteomes" id="UP000719267">
    <property type="component" value="Unassembled WGS sequence"/>
</dbReference>
<dbReference type="InterPro" id="IPR023210">
    <property type="entry name" value="NADP_OxRdtase_dom"/>
</dbReference>
<dbReference type="Pfam" id="PF00248">
    <property type="entry name" value="Aldo_ket_red"/>
    <property type="match status" value="1"/>
</dbReference>
<accession>A0ABS6VZB5</accession>
<proteinExistence type="predicted"/>
<evidence type="ECO:0000313" key="4">
    <source>
        <dbReference type="Proteomes" id="UP000719267"/>
    </source>
</evidence>
<evidence type="ECO:0000259" key="2">
    <source>
        <dbReference type="Pfam" id="PF00248"/>
    </source>
</evidence>
<reference evidence="3 4" key="1">
    <citation type="submission" date="2021-07" db="EMBL/GenBank/DDBJ databases">
        <title>Mesonia aestuariivivens sp. nov., isolated from a tidal flat.</title>
        <authorList>
            <person name="Kim Y.-O."/>
            <person name="Yoon J.-H."/>
        </authorList>
    </citation>
    <scope>NUCLEOTIDE SEQUENCE [LARGE SCALE GENOMIC DNA]</scope>
    <source>
        <strain evidence="3 4">JHPTF-M18</strain>
    </source>
</reference>
<name>A0ABS6VZB5_9FLAO</name>
<protein>
    <submittedName>
        <fullName evidence="3">Aldo/keto reductase</fullName>
    </submittedName>
</protein>